<feature type="domain" description="tRNA-guanine transglycosylase patch-forming" evidence="2">
    <location>
        <begin position="13"/>
        <end position="76"/>
    </location>
</feature>
<dbReference type="InterPro" id="IPR036974">
    <property type="entry name" value="PUA_sf"/>
</dbReference>
<dbReference type="Gene3D" id="2.30.130.10">
    <property type="entry name" value="PUA domain"/>
    <property type="match status" value="1"/>
</dbReference>
<dbReference type="OrthoDB" id="7576at2157"/>
<dbReference type="Gene3D" id="3.10.450.90">
    <property type="entry name" value="ArcTGT, C2 domain"/>
    <property type="match status" value="1"/>
</dbReference>
<dbReference type="InterPro" id="IPR002478">
    <property type="entry name" value="PUA"/>
</dbReference>
<sequence>MPMRKNISVIDAITFIYGVKVECKELEEVRVKYSKTGMPRYIIDRNGKRLFTVRSSDGLLTLSEESAKILFDCLPGKVGKVYVTELPTKTVFNKHVVDADENLLRGVDALIVKDDELIAYGRTVVSGREMITLNMGEAIKVRGKLDWRK</sequence>
<protein>
    <submittedName>
        <fullName evidence="3">Uncharacterized protein</fullName>
    </submittedName>
</protein>
<dbReference type="STRING" id="940295.EYM_06905"/>
<reference evidence="3 4" key="1">
    <citation type="submission" date="2013-11" db="EMBL/GenBank/DDBJ databases">
        <title>Comparative genomics of Ignicoccus.</title>
        <authorList>
            <person name="Podar M."/>
        </authorList>
    </citation>
    <scope>NUCLEOTIDE SEQUENCE [LARGE SCALE GENOMIC DNA]</scope>
    <source>
        <strain evidence="3 4">DSM 13165</strain>
    </source>
</reference>
<dbReference type="InterPro" id="IPR029402">
    <property type="entry name" value="TGT_C2"/>
</dbReference>
<accession>A0A0U3FQY2</accession>
<feature type="domain" description="PUA" evidence="1">
    <location>
        <begin position="89"/>
        <end position="143"/>
    </location>
</feature>
<evidence type="ECO:0000259" key="2">
    <source>
        <dbReference type="Pfam" id="PF14810"/>
    </source>
</evidence>
<dbReference type="Pfam" id="PF01472">
    <property type="entry name" value="PUA"/>
    <property type="match status" value="1"/>
</dbReference>
<dbReference type="EMBL" id="CP006867">
    <property type="protein sequence ID" value="ALU12735.1"/>
    <property type="molecule type" value="Genomic_DNA"/>
</dbReference>
<evidence type="ECO:0000259" key="1">
    <source>
        <dbReference type="Pfam" id="PF01472"/>
    </source>
</evidence>
<organism evidence="3 4">
    <name type="scientific">Ignicoccus islandicus DSM 13165</name>
    <dbReference type="NCBI Taxonomy" id="940295"/>
    <lineage>
        <taxon>Archaea</taxon>
        <taxon>Thermoproteota</taxon>
        <taxon>Thermoprotei</taxon>
        <taxon>Desulfurococcales</taxon>
        <taxon>Desulfurococcaceae</taxon>
        <taxon>Ignicoccus</taxon>
    </lineage>
</organism>
<dbReference type="PROSITE" id="PS50890">
    <property type="entry name" value="PUA"/>
    <property type="match status" value="1"/>
</dbReference>
<name>A0A0U3FQY2_9CREN</name>
<dbReference type="KEGG" id="iis:EYM_06905"/>
<gene>
    <name evidence="3" type="ORF">EYM_06905</name>
</gene>
<keyword evidence="4" id="KW-1185">Reference proteome</keyword>
<dbReference type="GO" id="GO:0003723">
    <property type="term" value="F:RNA binding"/>
    <property type="evidence" value="ECO:0007669"/>
    <property type="project" value="InterPro"/>
</dbReference>
<dbReference type="AlphaFoldDB" id="A0A0U3FQY2"/>
<dbReference type="Pfam" id="PF14810">
    <property type="entry name" value="TGT_C2"/>
    <property type="match status" value="1"/>
</dbReference>
<evidence type="ECO:0000313" key="4">
    <source>
        <dbReference type="Proteomes" id="UP000060778"/>
    </source>
</evidence>
<evidence type="ECO:0000313" key="3">
    <source>
        <dbReference type="EMBL" id="ALU12735.1"/>
    </source>
</evidence>
<dbReference type="InterPro" id="IPR015947">
    <property type="entry name" value="PUA-like_sf"/>
</dbReference>
<dbReference type="SUPFAM" id="SSF88697">
    <property type="entry name" value="PUA domain-like"/>
    <property type="match status" value="1"/>
</dbReference>
<dbReference type="SUPFAM" id="SSF88802">
    <property type="entry name" value="Pre-PUA domain"/>
    <property type="match status" value="1"/>
</dbReference>
<dbReference type="Proteomes" id="UP000060778">
    <property type="component" value="Chromosome"/>
</dbReference>
<dbReference type="InterPro" id="IPR038250">
    <property type="entry name" value="TGT_C2_sf"/>
</dbReference>
<proteinExistence type="predicted"/>